<gene>
    <name evidence="1" type="ORF">LCGC14_2629950</name>
</gene>
<feature type="non-terminal residue" evidence="1">
    <location>
        <position position="197"/>
    </location>
</feature>
<proteinExistence type="predicted"/>
<organism evidence="1">
    <name type="scientific">marine sediment metagenome</name>
    <dbReference type="NCBI Taxonomy" id="412755"/>
    <lineage>
        <taxon>unclassified sequences</taxon>
        <taxon>metagenomes</taxon>
        <taxon>ecological metagenomes</taxon>
    </lineage>
</organism>
<sequence>MDDNALTVIPAANGHEAALMPAMPLEAAIARKEQILEFTSKVMVKGTHFGSVPGIPKPMLFKAGAEMLCSYFGMRPGYEVVERIEQWGGPDDEPLFSYTIKCRLYHIASGLQVGEGDANCNSRETKYRWRWVDERNIPARYSKASLESRNSRVSEFAFAVEKAETTGQYGKPAAYWEQFQSAIDDGSAVATTRKTKA</sequence>
<dbReference type="EMBL" id="LAZR01045083">
    <property type="protein sequence ID" value="KKK99714.1"/>
    <property type="molecule type" value="Genomic_DNA"/>
</dbReference>
<comment type="caution">
    <text evidence="1">The sequence shown here is derived from an EMBL/GenBank/DDBJ whole genome shotgun (WGS) entry which is preliminary data.</text>
</comment>
<evidence type="ECO:0000313" key="1">
    <source>
        <dbReference type="EMBL" id="KKK99714.1"/>
    </source>
</evidence>
<accession>A0A0F9CBI5</accession>
<protein>
    <submittedName>
        <fullName evidence="1">Uncharacterized protein</fullName>
    </submittedName>
</protein>
<reference evidence="1" key="1">
    <citation type="journal article" date="2015" name="Nature">
        <title>Complex archaea that bridge the gap between prokaryotes and eukaryotes.</title>
        <authorList>
            <person name="Spang A."/>
            <person name="Saw J.H."/>
            <person name="Jorgensen S.L."/>
            <person name="Zaremba-Niedzwiedzka K."/>
            <person name="Martijn J."/>
            <person name="Lind A.E."/>
            <person name="van Eijk R."/>
            <person name="Schleper C."/>
            <person name="Guy L."/>
            <person name="Ettema T.J."/>
        </authorList>
    </citation>
    <scope>NUCLEOTIDE SEQUENCE</scope>
</reference>
<dbReference type="AlphaFoldDB" id="A0A0F9CBI5"/>
<name>A0A0F9CBI5_9ZZZZ</name>